<dbReference type="Gene3D" id="1.10.260.40">
    <property type="entry name" value="lambda repressor-like DNA-binding domains"/>
    <property type="match status" value="1"/>
</dbReference>
<dbReference type="InterPro" id="IPR010982">
    <property type="entry name" value="Lambda_DNA-bd_dom_sf"/>
</dbReference>
<dbReference type="EMBL" id="JBHLVX010000046">
    <property type="protein sequence ID" value="MFC0268632.1"/>
    <property type="molecule type" value="Genomic_DNA"/>
</dbReference>
<dbReference type="InterPro" id="IPR001387">
    <property type="entry name" value="Cro/C1-type_HTH"/>
</dbReference>
<dbReference type="Pfam" id="PF07883">
    <property type="entry name" value="Cupin_2"/>
    <property type="match status" value="1"/>
</dbReference>
<protein>
    <submittedName>
        <fullName evidence="3">Helix-turn-helix domain-containing protein</fullName>
    </submittedName>
</protein>
<dbReference type="Gene3D" id="2.60.120.10">
    <property type="entry name" value="Jelly Rolls"/>
    <property type="match status" value="1"/>
</dbReference>
<accession>A0ABV6G6N2</accession>
<proteinExistence type="predicted"/>
<organism evidence="3 4">
    <name type="scientific">Kushneria aurantia</name>
    <dbReference type="NCBI Taxonomy" id="504092"/>
    <lineage>
        <taxon>Bacteria</taxon>
        <taxon>Pseudomonadati</taxon>
        <taxon>Pseudomonadota</taxon>
        <taxon>Gammaproteobacteria</taxon>
        <taxon>Oceanospirillales</taxon>
        <taxon>Halomonadaceae</taxon>
        <taxon>Kushneria</taxon>
    </lineage>
</organism>
<dbReference type="InterPro" id="IPR014710">
    <property type="entry name" value="RmlC-like_jellyroll"/>
</dbReference>
<gene>
    <name evidence="3" type="ORF">ACFFHW_11680</name>
</gene>
<keyword evidence="1" id="KW-0238">DNA-binding</keyword>
<dbReference type="RefSeq" id="WP_156826723.1">
    <property type="nucleotide sequence ID" value="NZ_JBHLVX010000046.1"/>
</dbReference>
<dbReference type="Pfam" id="PF01381">
    <property type="entry name" value="HTH_3"/>
    <property type="match status" value="1"/>
</dbReference>
<reference evidence="3 4" key="1">
    <citation type="submission" date="2024-09" db="EMBL/GenBank/DDBJ databases">
        <authorList>
            <person name="Sun Q."/>
            <person name="Mori K."/>
        </authorList>
    </citation>
    <scope>NUCLEOTIDE SEQUENCE [LARGE SCALE GENOMIC DNA]</scope>
    <source>
        <strain evidence="3 4">CCM 7415</strain>
    </source>
</reference>
<dbReference type="SUPFAM" id="SSF51182">
    <property type="entry name" value="RmlC-like cupins"/>
    <property type="match status" value="1"/>
</dbReference>
<dbReference type="PROSITE" id="PS50943">
    <property type="entry name" value="HTH_CROC1"/>
    <property type="match status" value="1"/>
</dbReference>
<dbReference type="CDD" id="cd02209">
    <property type="entry name" value="cupin_XRE_C"/>
    <property type="match status" value="1"/>
</dbReference>
<evidence type="ECO:0000313" key="3">
    <source>
        <dbReference type="EMBL" id="MFC0268632.1"/>
    </source>
</evidence>
<dbReference type="CDD" id="cd00093">
    <property type="entry name" value="HTH_XRE"/>
    <property type="match status" value="1"/>
</dbReference>
<evidence type="ECO:0000259" key="2">
    <source>
        <dbReference type="PROSITE" id="PS50943"/>
    </source>
</evidence>
<evidence type="ECO:0000256" key="1">
    <source>
        <dbReference type="ARBA" id="ARBA00023125"/>
    </source>
</evidence>
<comment type="caution">
    <text evidence="3">The sequence shown here is derived from an EMBL/GenBank/DDBJ whole genome shotgun (WGS) entry which is preliminary data.</text>
</comment>
<dbReference type="PANTHER" id="PTHR46797:SF1">
    <property type="entry name" value="METHYLPHOSPHONATE SYNTHASE"/>
    <property type="match status" value="1"/>
</dbReference>
<dbReference type="InterPro" id="IPR011051">
    <property type="entry name" value="RmlC_Cupin_sf"/>
</dbReference>
<dbReference type="PANTHER" id="PTHR46797">
    <property type="entry name" value="HTH-TYPE TRANSCRIPTIONAL REGULATOR"/>
    <property type="match status" value="1"/>
</dbReference>
<sequence length="192" mass="21395">MNVVEEKSLGSRIRKARKLKKMSLSELSKIVDVSVGQLSQIERDISSPSIKVMRSICQCLEQPMLLMLDDTDTEANGDATIIKKSKRGRLEFPGRGMHKEIMTPAFCHDLQIIETVLEPGGVSGDDDYQFSGTEVIVVLAGWLEVIMGEAIYLLDEGDTICIPHAKPHRFRNPCNDKKSWLLCATSPVFYPG</sequence>
<feature type="domain" description="HTH cro/C1-type" evidence="2">
    <location>
        <begin position="13"/>
        <end position="67"/>
    </location>
</feature>
<dbReference type="InterPro" id="IPR013096">
    <property type="entry name" value="Cupin_2"/>
</dbReference>
<name>A0ABV6G6N2_9GAMM</name>
<dbReference type="SMART" id="SM00530">
    <property type="entry name" value="HTH_XRE"/>
    <property type="match status" value="1"/>
</dbReference>
<evidence type="ECO:0000313" key="4">
    <source>
        <dbReference type="Proteomes" id="UP001589814"/>
    </source>
</evidence>
<dbReference type="Proteomes" id="UP001589814">
    <property type="component" value="Unassembled WGS sequence"/>
</dbReference>
<dbReference type="InterPro" id="IPR050807">
    <property type="entry name" value="TransReg_Diox_bact_type"/>
</dbReference>
<dbReference type="SUPFAM" id="SSF47413">
    <property type="entry name" value="lambda repressor-like DNA-binding domains"/>
    <property type="match status" value="1"/>
</dbReference>
<keyword evidence="4" id="KW-1185">Reference proteome</keyword>